<dbReference type="STRING" id="266762.HQ36_08855"/>
<accession>A0A0A2G427</accession>
<dbReference type="SMART" id="SM00479">
    <property type="entry name" value="EXOIII"/>
    <property type="match status" value="1"/>
</dbReference>
<dbReference type="FunFam" id="3.30.420.10:FF:000045">
    <property type="entry name" value="3'-5' exonuclease DinG"/>
    <property type="match status" value="1"/>
</dbReference>
<evidence type="ECO:0000256" key="1">
    <source>
        <dbReference type="ARBA" id="ARBA00025483"/>
    </source>
</evidence>
<name>A0A0A2G427_9PORP</name>
<dbReference type="eggNOG" id="COG0847">
    <property type="taxonomic scope" value="Bacteria"/>
</dbReference>
<dbReference type="Proteomes" id="UP000030134">
    <property type="component" value="Unassembled WGS sequence"/>
</dbReference>
<dbReference type="InterPro" id="IPR012337">
    <property type="entry name" value="RNaseH-like_sf"/>
</dbReference>
<dbReference type="EMBL" id="JQZW01000019">
    <property type="protein sequence ID" value="KGN97115.1"/>
    <property type="molecule type" value="Genomic_DNA"/>
</dbReference>
<dbReference type="RefSeq" id="WP_036885153.1">
    <property type="nucleotide sequence ID" value="NZ_JQZW01000019.1"/>
</dbReference>
<protein>
    <recommendedName>
        <fullName evidence="3">Exonuclease domain-containing protein</fullName>
    </recommendedName>
</protein>
<dbReference type="SUPFAM" id="SSF53098">
    <property type="entry name" value="Ribonuclease H-like"/>
    <property type="match status" value="1"/>
</dbReference>
<dbReference type="GO" id="GO:0003676">
    <property type="term" value="F:nucleic acid binding"/>
    <property type="evidence" value="ECO:0007669"/>
    <property type="project" value="InterPro"/>
</dbReference>
<sequence>MKDFVAIDFETANHNRSSVCSVGLVFVQDGRIIERFYSLIYPRPSFFVRWTTEIHGLTMEDVKEAPLFPDVWSQVSSKIKGLPLVAHNSPFDEGCLKAVFRAYEMDYPNYEFHCTCRAARKELARLLPNHQLHTVAEYCGFDLVHHHHALADAEACAAIALQLL</sequence>
<organism evidence="4 5">
    <name type="scientific">Porphyromonas gingivicanis</name>
    <dbReference type="NCBI Taxonomy" id="266762"/>
    <lineage>
        <taxon>Bacteria</taxon>
        <taxon>Pseudomonadati</taxon>
        <taxon>Bacteroidota</taxon>
        <taxon>Bacteroidia</taxon>
        <taxon>Bacteroidales</taxon>
        <taxon>Porphyromonadaceae</taxon>
        <taxon>Porphyromonas</taxon>
    </lineage>
</organism>
<proteinExistence type="predicted"/>
<comment type="subunit">
    <text evidence="2">DNA polymerase III contains a core (composed of alpha, epsilon and theta chains) that associates with a tau subunit. This core dimerizes to form the POLIII' complex. PolIII' associates with the gamma complex (composed of gamma, delta, delta', psi and chi chains) and with the beta chain to form the complete DNA polymerase III complex.</text>
</comment>
<keyword evidence="5" id="KW-1185">Reference proteome</keyword>
<dbReference type="OrthoDB" id="9803913at2"/>
<dbReference type="GO" id="GO:0008408">
    <property type="term" value="F:3'-5' exonuclease activity"/>
    <property type="evidence" value="ECO:0007669"/>
    <property type="project" value="TreeGrafter"/>
</dbReference>
<dbReference type="GO" id="GO:0005829">
    <property type="term" value="C:cytosol"/>
    <property type="evidence" value="ECO:0007669"/>
    <property type="project" value="TreeGrafter"/>
</dbReference>
<evidence type="ECO:0000313" key="5">
    <source>
        <dbReference type="Proteomes" id="UP000030134"/>
    </source>
</evidence>
<dbReference type="AlphaFoldDB" id="A0A0A2G427"/>
<evidence type="ECO:0000256" key="2">
    <source>
        <dbReference type="ARBA" id="ARBA00026073"/>
    </source>
</evidence>
<gene>
    <name evidence="4" type="ORF">HQ36_08855</name>
</gene>
<comment type="caution">
    <text evidence="4">The sequence shown here is derived from an EMBL/GenBank/DDBJ whole genome shotgun (WGS) entry which is preliminary data.</text>
</comment>
<comment type="function">
    <text evidence="1">DNA polymerase III is a complex, multichain enzyme responsible for most of the replicative synthesis in bacteria. The epsilon subunit contain the editing function and is a proofreading 3'-5' exonuclease.</text>
</comment>
<evidence type="ECO:0000313" key="4">
    <source>
        <dbReference type="EMBL" id="KGN97115.1"/>
    </source>
</evidence>
<dbReference type="Pfam" id="PF00929">
    <property type="entry name" value="RNase_T"/>
    <property type="match status" value="1"/>
</dbReference>
<dbReference type="InterPro" id="IPR013520">
    <property type="entry name" value="Ribonucl_H"/>
</dbReference>
<dbReference type="CDD" id="cd06130">
    <property type="entry name" value="DNA_pol_III_epsilon_like"/>
    <property type="match status" value="1"/>
</dbReference>
<feature type="domain" description="Exonuclease" evidence="3">
    <location>
        <begin position="3"/>
        <end position="164"/>
    </location>
</feature>
<dbReference type="PANTHER" id="PTHR30231">
    <property type="entry name" value="DNA POLYMERASE III SUBUNIT EPSILON"/>
    <property type="match status" value="1"/>
</dbReference>
<reference evidence="4 5" key="1">
    <citation type="submission" date="2014-08" db="EMBL/GenBank/DDBJ databases">
        <title>Porphyromonas gingivicanis strain:COT-022_OH1391 Genome sequencing.</title>
        <authorList>
            <person name="Wallis C."/>
            <person name="Deusch O."/>
            <person name="O'Flynn C."/>
            <person name="Davis I."/>
            <person name="Jospin G."/>
            <person name="Darling A.E."/>
            <person name="Coil D.A."/>
            <person name="Alexiev A."/>
            <person name="Horsfall A."/>
            <person name="Kirkwood N."/>
            <person name="Harris S."/>
            <person name="Eisen J.A."/>
        </authorList>
    </citation>
    <scope>NUCLEOTIDE SEQUENCE [LARGE SCALE GENOMIC DNA]</scope>
    <source>
        <strain evidence="5">COT-022 OH1391</strain>
    </source>
</reference>
<evidence type="ECO:0000259" key="3">
    <source>
        <dbReference type="SMART" id="SM00479"/>
    </source>
</evidence>
<dbReference type="PANTHER" id="PTHR30231:SF42">
    <property type="entry name" value="EXONUCLEASE"/>
    <property type="match status" value="1"/>
</dbReference>
<dbReference type="Gene3D" id="3.30.420.10">
    <property type="entry name" value="Ribonuclease H-like superfamily/Ribonuclease H"/>
    <property type="match status" value="1"/>
</dbReference>
<dbReference type="GO" id="GO:0006259">
    <property type="term" value="P:DNA metabolic process"/>
    <property type="evidence" value="ECO:0007669"/>
    <property type="project" value="UniProtKB-ARBA"/>
</dbReference>
<dbReference type="InterPro" id="IPR036397">
    <property type="entry name" value="RNaseH_sf"/>
</dbReference>